<gene>
    <name evidence="2" type="ORF">L3Y34_000849</name>
</gene>
<keyword evidence="1" id="KW-1133">Transmembrane helix</keyword>
<keyword evidence="1" id="KW-0472">Membrane</keyword>
<evidence type="ECO:0000256" key="1">
    <source>
        <dbReference type="SAM" id="Phobius"/>
    </source>
</evidence>
<evidence type="ECO:0000313" key="3">
    <source>
        <dbReference type="Proteomes" id="UP000827892"/>
    </source>
</evidence>
<name>A0AAE9DAU9_CAEBR</name>
<keyword evidence="1" id="KW-0812">Transmembrane</keyword>
<evidence type="ECO:0000313" key="2">
    <source>
        <dbReference type="EMBL" id="ULT99858.1"/>
    </source>
</evidence>
<dbReference type="EMBL" id="CP090893">
    <property type="protein sequence ID" value="ULT99858.1"/>
    <property type="molecule type" value="Genomic_DNA"/>
</dbReference>
<organism evidence="2 3">
    <name type="scientific">Caenorhabditis briggsae</name>
    <dbReference type="NCBI Taxonomy" id="6238"/>
    <lineage>
        <taxon>Eukaryota</taxon>
        <taxon>Metazoa</taxon>
        <taxon>Ecdysozoa</taxon>
        <taxon>Nematoda</taxon>
        <taxon>Chromadorea</taxon>
        <taxon>Rhabditida</taxon>
        <taxon>Rhabditina</taxon>
        <taxon>Rhabditomorpha</taxon>
        <taxon>Rhabditoidea</taxon>
        <taxon>Rhabditidae</taxon>
        <taxon>Peloderinae</taxon>
        <taxon>Caenorhabditis</taxon>
    </lineage>
</organism>
<feature type="transmembrane region" description="Helical" evidence="1">
    <location>
        <begin position="159"/>
        <end position="182"/>
    </location>
</feature>
<sequence>MFLLLLLVQTSLSKPQKFSELYGELNEFLERNLSHLLPSYQYNDKSIRCPDGITYPFMEEKCISYNENIPSSGICPKKGFCCPRKKGIVYDTRLHTKLVFHVIQVSHFDGFHTHFVTLWLRLCECVKQGRHSVCMWGPNNSKSGICIPNPTTILSYSNLFTLLLLGCSLPLSLVFCILMNVFKKKMD</sequence>
<protein>
    <submittedName>
        <fullName evidence="2">Uncharacterized protein</fullName>
    </submittedName>
</protein>
<accession>A0AAE9DAU9</accession>
<dbReference type="Proteomes" id="UP000827892">
    <property type="component" value="Chromosome III"/>
</dbReference>
<proteinExistence type="predicted"/>
<dbReference type="AlphaFoldDB" id="A0AAE9DAU9"/>
<reference evidence="2 3" key="1">
    <citation type="submission" date="2022-05" db="EMBL/GenBank/DDBJ databases">
        <title>Chromosome-level reference genomes for two strains of Caenorhabditis briggsae: an improved platform for comparative genomics.</title>
        <authorList>
            <person name="Stevens L."/>
            <person name="Andersen E.C."/>
        </authorList>
    </citation>
    <scope>NUCLEOTIDE SEQUENCE [LARGE SCALE GENOMIC DNA]</scope>
    <source>
        <strain evidence="2">QX1410_ONT</strain>
        <tissue evidence="2">Whole-organism</tissue>
    </source>
</reference>